<protein>
    <recommendedName>
        <fullName evidence="4">Homoserine O-acetyltransferase</fullName>
        <shortName evidence="4">HAT</shortName>
        <ecNumber evidence="4">2.3.1.31</ecNumber>
    </recommendedName>
    <alternativeName>
        <fullName evidence="4">Homoserine transacetylase</fullName>
        <shortName evidence="4">HTA</shortName>
    </alternativeName>
</protein>
<feature type="active site" evidence="4">
    <location>
        <position position="220"/>
    </location>
</feature>
<comment type="subcellular location">
    <subcellularLocation>
        <location evidence="4">Cytoplasm</location>
    </subcellularLocation>
</comment>
<evidence type="ECO:0000256" key="2">
    <source>
        <dbReference type="ARBA" id="ARBA00022679"/>
    </source>
</evidence>
<dbReference type="OrthoDB" id="9772423at2"/>
<dbReference type="Pfam" id="PF04204">
    <property type="entry name" value="HTS"/>
    <property type="match status" value="1"/>
</dbReference>
<feature type="binding site" evidence="4">
    <location>
        <position position="151"/>
    </location>
    <ligand>
        <name>substrate</name>
    </ligand>
</feature>
<dbReference type="PATRIC" id="fig|1423776.4.peg.1886"/>
<comment type="catalytic activity">
    <reaction evidence="4">
        <text>L-homoserine + acetyl-CoA = O-acetyl-L-homoserine + CoA</text>
        <dbReference type="Rhea" id="RHEA:13701"/>
        <dbReference type="ChEBI" id="CHEBI:57287"/>
        <dbReference type="ChEBI" id="CHEBI:57288"/>
        <dbReference type="ChEBI" id="CHEBI:57476"/>
        <dbReference type="ChEBI" id="CHEBI:57716"/>
        <dbReference type="EC" id="2.3.1.31"/>
    </reaction>
</comment>
<comment type="similarity">
    <text evidence="4">Belongs to the MetA family.</text>
</comment>
<dbReference type="GO" id="GO:0004414">
    <property type="term" value="F:homoserine O-acetyltransferase activity"/>
    <property type="evidence" value="ECO:0007669"/>
    <property type="project" value="UniProtKB-EC"/>
</dbReference>
<dbReference type="UniPathway" id="UPA00051">
    <property type="reaction ID" value="UER00074"/>
</dbReference>
<keyword evidence="4" id="KW-0963">Cytoplasm</keyword>
<organism evidence="6 7">
    <name type="scientific">Secundilactobacillus odoratitofui DSM 19909 = JCM 15043</name>
    <dbReference type="NCBI Taxonomy" id="1423776"/>
    <lineage>
        <taxon>Bacteria</taxon>
        <taxon>Bacillati</taxon>
        <taxon>Bacillota</taxon>
        <taxon>Bacilli</taxon>
        <taxon>Lactobacillales</taxon>
        <taxon>Lactobacillaceae</taxon>
        <taxon>Secundilactobacillus</taxon>
    </lineage>
</organism>
<feature type="site" description="Important for substrate specificity" evidence="4">
    <location>
        <position position="178"/>
    </location>
</feature>
<feature type="active site" description="Acyl-thioester intermediate" evidence="4 5">
    <location>
        <position position="130"/>
    </location>
</feature>
<keyword evidence="2 4" id="KW-0808">Transferase</keyword>
<dbReference type="STRING" id="1423776.FD04_GL001863"/>
<comment type="caution">
    <text evidence="4">Lacks conserved residue(s) required for the propagation of feature annotation.</text>
</comment>
<dbReference type="EMBL" id="AZEE01000030">
    <property type="protein sequence ID" value="KRK97007.1"/>
    <property type="molecule type" value="Genomic_DNA"/>
</dbReference>
<comment type="pathway">
    <text evidence="4">Amino-acid biosynthesis; L-methionine biosynthesis via de novo pathway; O-acetyl-L-homoserine from L-homoserine: step 1/1.</text>
</comment>
<feature type="binding site" evidence="4">
    <location>
        <position position="178"/>
    </location>
    <ligand>
        <name>substrate</name>
    </ligand>
</feature>
<dbReference type="SUPFAM" id="SSF52317">
    <property type="entry name" value="Class I glutamine amidotransferase-like"/>
    <property type="match status" value="1"/>
</dbReference>
<feature type="active site" description="Proton acceptor" evidence="4">
    <location>
        <position position="218"/>
    </location>
</feature>
<evidence type="ECO:0000313" key="6">
    <source>
        <dbReference type="EMBL" id="KRK97007.1"/>
    </source>
</evidence>
<keyword evidence="1 4" id="KW-0028">Amino-acid biosynthesis</keyword>
<feature type="site" description="Important for acyl-CoA specificity" evidence="4">
    <location>
        <position position="99"/>
    </location>
</feature>
<keyword evidence="4" id="KW-0486">Methionine biosynthesis</keyword>
<comment type="caution">
    <text evidence="6">The sequence shown here is derived from an EMBL/GenBank/DDBJ whole genome shotgun (WGS) entry which is preliminary data.</text>
</comment>
<gene>
    <name evidence="4" type="primary">metAA</name>
    <name evidence="6" type="ORF">FD04_GL001863</name>
</gene>
<dbReference type="GO" id="GO:0005737">
    <property type="term" value="C:cytoplasm"/>
    <property type="evidence" value="ECO:0007669"/>
    <property type="project" value="UniProtKB-SubCell"/>
</dbReference>
<dbReference type="AlphaFoldDB" id="A0A0R1LMJ1"/>
<name>A0A0R1LMJ1_9LACO</name>
<dbReference type="EC" id="2.3.1.31" evidence="4"/>
<evidence type="ECO:0000256" key="5">
    <source>
        <dbReference type="PIRSR" id="PIRSR000450-1"/>
    </source>
</evidence>
<feature type="binding site" evidence="4">
    <location>
        <position position="232"/>
    </location>
    <ligand>
        <name>substrate</name>
    </ligand>
</feature>
<dbReference type="PANTHER" id="PTHR20919:SF0">
    <property type="entry name" value="HOMOSERINE O-SUCCINYLTRANSFERASE"/>
    <property type="match status" value="1"/>
</dbReference>
<sequence>MTVILNNGLMALQHVNATTSKHFVKVLVVNLMPNKLETERQFVHLLSHLSVDVAVTFLRMSSHRSKHTDERLLAQNYASLSSIYHQHFDGMIVTGAPVEEMAFEKVDYWAEFQALMDWRKQHVSQSIFECWAAQAGVYADFGIQKQVTNAKLFGVYRCRINQRTELTAGLDRLSMPQSRHATLGAINNPALRVVASDPEAGPVVLTSASTHSTYISGHPEYETKTLFNEFHRDQEKGLPIQLPKNYFSAAVPVNTWQSDSIHLYNNWVHQLTRDQAGIIS</sequence>
<keyword evidence="3 4" id="KW-0012">Acyltransferase</keyword>
<dbReference type="PANTHER" id="PTHR20919">
    <property type="entry name" value="HOMOSERINE O-SUCCINYLTRANSFERASE"/>
    <property type="match status" value="1"/>
</dbReference>
<dbReference type="InterPro" id="IPR029062">
    <property type="entry name" value="Class_I_gatase-like"/>
</dbReference>
<dbReference type="GO" id="GO:0009086">
    <property type="term" value="P:methionine biosynthetic process"/>
    <property type="evidence" value="ECO:0007669"/>
    <property type="project" value="UniProtKB-UniRule"/>
</dbReference>
<evidence type="ECO:0000313" key="7">
    <source>
        <dbReference type="Proteomes" id="UP000051160"/>
    </source>
</evidence>
<evidence type="ECO:0000256" key="1">
    <source>
        <dbReference type="ARBA" id="ARBA00022605"/>
    </source>
</evidence>
<dbReference type="RefSeq" id="WP_056948815.1">
    <property type="nucleotide sequence ID" value="NZ_AZEE01000030.1"/>
</dbReference>
<dbReference type="HAMAP" id="MF_00295">
    <property type="entry name" value="MetA_acyltransf"/>
    <property type="match status" value="1"/>
</dbReference>
<proteinExistence type="inferred from homology"/>
<evidence type="ECO:0000256" key="4">
    <source>
        <dbReference type="HAMAP-Rule" id="MF_00295"/>
    </source>
</evidence>
<dbReference type="PIRSF" id="PIRSF000450">
    <property type="entry name" value="H_ser_succinyltr"/>
    <property type="match status" value="1"/>
</dbReference>
<keyword evidence="7" id="KW-1185">Reference proteome</keyword>
<reference evidence="6 7" key="1">
    <citation type="journal article" date="2015" name="Genome Announc.">
        <title>Expanding the biotechnology potential of lactobacilli through comparative genomics of 213 strains and associated genera.</title>
        <authorList>
            <person name="Sun Z."/>
            <person name="Harris H.M."/>
            <person name="McCann A."/>
            <person name="Guo C."/>
            <person name="Argimon S."/>
            <person name="Zhang W."/>
            <person name="Yang X."/>
            <person name="Jeffery I.B."/>
            <person name="Cooney J.C."/>
            <person name="Kagawa T.F."/>
            <person name="Liu W."/>
            <person name="Song Y."/>
            <person name="Salvetti E."/>
            <person name="Wrobel A."/>
            <person name="Rasinkangas P."/>
            <person name="Parkhill J."/>
            <person name="Rea M.C."/>
            <person name="O'Sullivan O."/>
            <person name="Ritari J."/>
            <person name="Douillard F.P."/>
            <person name="Paul Ross R."/>
            <person name="Yang R."/>
            <person name="Briner A.E."/>
            <person name="Felis G.E."/>
            <person name="de Vos W.M."/>
            <person name="Barrangou R."/>
            <person name="Klaenhammer T.R."/>
            <person name="Caufield P.W."/>
            <person name="Cui Y."/>
            <person name="Zhang H."/>
            <person name="O'Toole P.W."/>
        </authorList>
    </citation>
    <scope>NUCLEOTIDE SEQUENCE [LARGE SCALE GENOMIC DNA]</scope>
    <source>
        <strain evidence="6 7">DSM 19909</strain>
    </source>
</reference>
<evidence type="ECO:0000256" key="3">
    <source>
        <dbReference type="ARBA" id="ARBA00023315"/>
    </source>
</evidence>
<accession>A0A0R1LMJ1</accession>
<dbReference type="GO" id="GO:0008899">
    <property type="term" value="F:homoserine O-succinyltransferase activity"/>
    <property type="evidence" value="ECO:0007669"/>
    <property type="project" value="UniProtKB-UniRule"/>
</dbReference>
<dbReference type="Gene3D" id="3.40.50.880">
    <property type="match status" value="1"/>
</dbReference>
<dbReference type="InterPro" id="IPR033752">
    <property type="entry name" value="MetA_family"/>
</dbReference>
<comment type="function">
    <text evidence="4">Transfers an acetyl group from acetyl-CoA to L-homoserine, forming acetyl-L-homoserine.</text>
</comment>
<dbReference type="Proteomes" id="UP000051160">
    <property type="component" value="Unassembled WGS sequence"/>
</dbReference>